<accession>A0ACA9MID9</accession>
<feature type="non-terminal residue" evidence="1">
    <location>
        <position position="53"/>
    </location>
</feature>
<comment type="caution">
    <text evidence="1">The sequence shown here is derived from an EMBL/GenBank/DDBJ whole genome shotgun (WGS) entry which is preliminary data.</text>
</comment>
<reference evidence="1" key="1">
    <citation type="submission" date="2021-06" db="EMBL/GenBank/DDBJ databases">
        <authorList>
            <person name="Kallberg Y."/>
            <person name="Tangrot J."/>
            <person name="Rosling A."/>
        </authorList>
    </citation>
    <scope>NUCLEOTIDE SEQUENCE</scope>
    <source>
        <strain evidence="1">IL203A</strain>
    </source>
</reference>
<dbReference type="Proteomes" id="UP000789702">
    <property type="component" value="Unassembled WGS sequence"/>
</dbReference>
<sequence>MLPQRMTLMQLRMSTTSNACCKKRINPLGKRHTASDQSIHSIKIAQLSSKTSK</sequence>
<proteinExistence type="predicted"/>
<organism evidence="1 2">
    <name type="scientific">Dentiscutata heterogama</name>
    <dbReference type="NCBI Taxonomy" id="1316150"/>
    <lineage>
        <taxon>Eukaryota</taxon>
        <taxon>Fungi</taxon>
        <taxon>Fungi incertae sedis</taxon>
        <taxon>Mucoromycota</taxon>
        <taxon>Glomeromycotina</taxon>
        <taxon>Glomeromycetes</taxon>
        <taxon>Diversisporales</taxon>
        <taxon>Gigasporaceae</taxon>
        <taxon>Dentiscutata</taxon>
    </lineage>
</organism>
<evidence type="ECO:0000313" key="2">
    <source>
        <dbReference type="Proteomes" id="UP000789702"/>
    </source>
</evidence>
<evidence type="ECO:0000313" key="1">
    <source>
        <dbReference type="EMBL" id="CAG8585533.1"/>
    </source>
</evidence>
<gene>
    <name evidence="1" type="ORF">DHETER_LOCUS6649</name>
</gene>
<keyword evidence="2" id="KW-1185">Reference proteome</keyword>
<dbReference type="EMBL" id="CAJVPU010008581">
    <property type="protein sequence ID" value="CAG8585533.1"/>
    <property type="molecule type" value="Genomic_DNA"/>
</dbReference>
<name>A0ACA9MID9_9GLOM</name>
<protein>
    <submittedName>
        <fullName evidence="1">3793_t:CDS:1</fullName>
    </submittedName>
</protein>